<sequence length="168" mass="19377">MRLMNHVLHSFMNHVLHSFIGKFVVVYFDDILICSKTLDEHVEHLHVVLNVLRENILCGNLKKCSFCLKSVVFLNFVVSSKGISVDEEKIAFGFIGEKKGFLLKENTNCSQEEIELFKINDNNAYKMDLSTTYGEEFDLRTNPFEEGKNIEIQLTKPKTLCMTLEVHD</sequence>
<protein>
    <submittedName>
        <fullName evidence="2">Retrovirus-related Pol polyprotein from transposon 17.6</fullName>
    </submittedName>
</protein>
<dbReference type="EMBL" id="QJKJ01008355">
    <property type="protein sequence ID" value="RDX80009.1"/>
    <property type="molecule type" value="Genomic_DNA"/>
</dbReference>
<dbReference type="InterPro" id="IPR053134">
    <property type="entry name" value="RNA-dir_DNA_polymerase"/>
</dbReference>
<name>A0A371FNW6_MUCPR</name>
<dbReference type="PANTHER" id="PTHR24559">
    <property type="entry name" value="TRANSPOSON TY3-I GAG-POL POLYPROTEIN"/>
    <property type="match status" value="1"/>
</dbReference>
<reference evidence="2" key="1">
    <citation type="submission" date="2018-05" db="EMBL/GenBank/DDBJ databases">
        <title>Draft genome of Mucuna pruriens seed.</title>
        <authorList>
            <person name="Nnadi N.E."/>
            <person name="Vos R."/>
            <person name="Hasami M.H."/>
            <person name="Devisetty U.K."/>
            <person name="Aguiy J.C."/>
        </authorList>
    </citation>
    <scope>NUCLEOTIDE SEQUENCE [LARGE SCALE GENOMIC DNA]</scope>
    <source>
        <strain evidence="2">JCA_2017</strain>
    </source>
</reference>
<dbReference type="Proteomes" id="UP000257109">
    <property type="component" value="Unassembled WGS sequence"/>
</dbReference>
<dbReference type="PANTHER" id="PTHR24559:SF437">
    <property type="entry name" value="RNA-DIRECTED DNA POLYMERASE HOMOLOG"/>
    <property type="match status" value="1"/>
</dbReference>
<feature type="non-terminal residue" evidence="2">
    <location>
        <position position="1"/>
    </location>
</feature>
<dbReference type="Gene3D" id="3.30.70.270">
    <property type="match status" value="1"/>
</dbReference>
<dbReference type="InterPro" id="IPR043502">
    <property type="entry name" value="DNA/RNA_pol_sf"/>
</dbReference>
<evidence type="ECO:0000259" key="1">
    <source>
        <dbReference type="Pfam" id="PF00078"/>
    </source>
</evidence>
<dbReference type="Pfam" id="PF00078">
    <property type="entry name" value="RVT_1"/>
    <property type="match status" value="1"/>
</dbReference>
<accession>A0A371FNW6</accession>
<evidence type="ECO:0000313" key="3">
    <source>
        <dbReference type="Proteomes" id="UP000257109"/>
    </source>
</evidence>
<comment type="caution">
    <text evidence="2">The sequence shown here is derived from an EMBL/GenBank/DDBJ whole genome shotgun (WGS) entry which is preliminary data.</text>
</comment>
<gene>
    <name evidence="2" type="primary">pol</name>
    <name evidence="2" type="ORF">CR513_39493</name>
</gene>
<feature type="domain" description="Reverse transcriptase" evidence="1">
    <location>
        <begin position="4"/>
        <end position="76"/>
    </location>
</feature>
<dbReference type="InterPro" id="IPR043128">
    <property type="entry name" value="Rev_trsase/Diguanyl_cyclase"/>
</dbReference>
<proteinExistence type="predicted"/>
<organism evidence="2 3">
    <name type="scientific">Mucuna pruriens</name>
    <name type="common">Velvet bean</name>
    <name type="synonym">Dolichos pruriens</name>
    <dbReference type="NCBI Taxonomy" id="157652"/>
    <lineage>
        <taxon>Eukaryota</taxon>
        <taxon>Viridiplantae</taxon>
        <taxon>Streptophyta</taxon>
        <taxon>Embryophyta</taxon>
        <taxon>Tracheophyta</taxon>
        <taxon>Spermatophyta</taxon>
        <taxon>Magnoliopsida</taxon>
        <taxon>eudicotyledons</taxon>
        <taxon>Gunneridae</taxon>
        <taxon>Pentapetalae</taxon>
        <taxon>rosids</taxon>
        <taxon>fabids</taxon>
        <taxon>Fabales</taxon>
        <taxon>Fabaceae</taxon>
        <taxon>Papilionoideae</taxon>
        <taxon>50 kb inversion clade</taxon>
        <taxon>NPAAA clade</taxon>
        <taxon>indigoferoid/millettioid clade</taxon>
        <taxon>Phaseoleae</taxon>
        <taxon>Mucuna</taxon>
    </lineage>
</organism>
<evidence type="ECO:0000313" key="2">
    <source>
        <dbReference type="EMBL" id="RDX80009.1"/>
    </source>
</evidence>
<dbReference type="InterPro" id="IPR000477">
    <property type="entry name" value="RT_dom"/>
</dbReference>
<dbReference type="AlphaFoldDB" id="A0A371FNW6"/>
<keyword evidence="3" id="KW-1185">Reference proteome</keyword>
<dbReference type="SUPFAM" id="SSF56672">
    <property type="entry name" value="DNA/RNA polymerases"/>
    <property type="match status" value="1"/>
</dbReference>